<sequence>MGQLDRWDTALSQNSDVEYLTVFAVAFYSVSESSGSPLLPSLSHSPFHHHILPRSGIHVQEVSNSLVALVEATHSLVPRMIVCPSKVLRKKFVDALFNLVK</sequence>
<protein>
    <submittedName>
        <fullName evidence="1">Uncharacterized protein</fullName>
    </submittedName>
</protein>
<dbReference type="Proteomes" id="UP000299102">
    <property type="component" value="Unassembled WGS sequence"/>
</dbReference>
<reference evidence="1 2" key="1">
    <citation type="journal article" date="2019" name="Commun. Biol.">
        <title>The bagworm genome reveals a unique fibroin gene that provides high tensile strength.</title>
        <authorList>
            <person name="Kono N."/>
            <person name="Nakamura H."/>
            <person name="Ohtoshi R."/>
            <person name="Tomita M."/>
            <person name="Numata K."/>
            <person name="Arakawa K."/>
        </authorList>
    </citation>
    <scope>NUCLEOTIDE SEQUENCE [LARGE SCALE GENOMIC DNA]</scope>
</reference>
<evidence type="ECO:0000313" key="2">
    <source>
        <dbReference type="Proteomes" id="UP000299102"/>
    </source>
</evidence>
<accession>A0A4C1Z4F2</accession>
<name>A0A4C1Z4F2_EUMVA</name>
<gene>
    <name evidence="1" type="ORF">EVAR_65132_1</name>
</gene>
<dbReference type="EMBL" id="BGZK01001623">
    <property type="protein sequence ID" value="GBP83486.1"/>
    <property type="molecule type" value="Genomic_DNA"/>
</dbReference>
<organism evidence="1 2">
    <name type="scientific">Eumeta variegata</name>
    <name type="common">Bagworm moth</name>
    <name type="synonym">Eumeta japonica</name>
    <dbReference type="NCBI Taxonomy" id="151549"/>
    <lineage>
        <taxon>Eukaryota</taxon>
        <taxon>Metazoa</taxon>
        <taxon>Ecdysozoa</taxon>
        <taxon>Arthropoda</taxon>
        <taxon>Hexapoda</taxon>
        <taxon>Insecta</taxon>
        <taxon>Pterygota</taxon>
        <taxon>Neoptera</taxon>
        <taxon>Endopterygota</taxon>
        <taxon>Lepidoptera</taxon>
        <taxon>Glossata</taxon>
        <taxon>Ditrysia</taxon>
        <taxon>Tineoidea</taxon>
        <taxon>Psychidae</taxon>
        <taxon>Oiketicinae</taxon>
        <taxon>Eumeta</taxon>
    </lineage>
</organism>
<proteinExistence type="predicted"/>
<dbReference type="AlphaFoldDB" id="A0A4C1Z4F2"/>
<comment type="caution">
    <text evidence="1">The sequence shown here is derived from an EMBL/GenBank/DDBJ whole genome shotgun (WGS) entry which is preliminary data.</text>
</comment>
<evidence type="ECO:0000313" key="1">
    <source>
        <dbReference type="EMBL" id="GBP83486.1"/>
    </source>
</evidence>
<keyword evidence="2" id="KW-1185">Reference proteome</keyword>